<dbReference type="RefSeq" id="XP_040056849.1">
    <property type="nucleotide sequence ID" value="XM_040200915.1"/>
</dbReference>
<feature type="domain" description="Ig-like" evidence="8">
    <location>
        <begin position="54"/>
        <end position="152"/>
    </location>
</feature>
<dbReference type="InterPro" id="IPR003598">
    <property type="entry name" value="Ig_sub2"/>
</dbReference>
<dbReference type="Proteomes" id="UP000007635">
    <property type="component" value="Chromosome XVI"/>
</dbReference>
<dbReference type="SUPFAM" id="SSF48726">
    <property type="entry name" value="Immunoglobulin"/>
    <property type="match status" value="2"/>
</dbReference>
<keyword evidence="4" id="KW-1015">Disulfide bond</keyword>
<dbReference type="GeneID" id="120833623"/>
<accession>A0AAQ4P3F7</accession>
<dbReference type="InterPro" id="IPR007110">
    <property type="entry name" value="Ig-like_dom"/>
</dbReference>
<evidence type="ECO:0000256" key="4">
    <source>
        <dbReference type="ARBA" id="ARBA00023157"/>
    </source>
</evidence>
<dbReference type="SMART" id="SM00409">
    <property type="entry name" value="IG"/>
    <property type="match status" value="1"/>
</dbReference>
<dbReference type="PANTHER" id="PTHR24100:SF0">
    <property type="entry name" value="V-SET DOMAIN-CONTAINING T-CELL ACTIVATION INHIBITOR 1"/>
    <property type="match status" value="1"/>
</dbReference>
<dbReference type="GO" id="GO:0005102">
    <property type="term" value="F:signaling receptor binding"/>
    <property type="evidence" value="ECO:0007669"/>
    <property type="project" value="TreeGrafter"/>
</dbReference>
<reference evidence="9" key="3">
    <citation type="submission" date="2025-09" db="UniProtKB">
        <authorList>
            <consortium name="Ensembl"/>
        </authorList>
    </citation>
    <scope>IDENTIFICATION</scope>
</reference>
<keyword evidence="7" id="KW-1133">Transmembrane helix</keyword>
<dbReference type="GO" id="GO:1903037">
    <property type="term" value="P:regulation of leukocyte cell-cell adhesion"/>
    <property type="evidence" value="ECO:0007669"/>
    <property type="project" value="UniProtKB-ARBA"/>
</dbReference>
<keyword evidence="10" id="KW-1185">Reference proteome</keyword>
<keyword evidence="2" id="KW-0732">Signal</keyword>
<dbReference type="InterPro" id="IPR003599">
    <property type="entry name" value="Ig_sub"/>
</dbReference>
<reference evidence="9" key="2">
    <citation type="submission" date="2025-08" db="UniProtKB">
        <authorList>
            <consortium name="Ensembl"/>
        </authorList>
    </citation>
    <scope>IDENTIFICATION</scope>
</reference>
<organism evidence="9 10">
    <name type="scientific">Gasterosteus aculeatus aculeatus</name>
    <name type="common">three-spined stickleback</name>
    <dbReference type="NCBI Taxonomy" id="481459"/>
    <lineage>
        <taxon>Eukaryota</taxon>
        <taxon>Metazoa</taxon>
        <taxon>Chordata</taxon>
        <taxon>Craniata</taxon>
        <taxon>Vertebrata</taxon>
        <taxon>Euteleostomi</taxon>
        <taxon>Actinopterygii</taxon>
        <taxon>Neopterygii</taxon>
        <taxon>Teleostei</taxon>
        <taxon>Neoteleostei</taxon>
        <taxon>Acanthomorphata</taxon>
        <taxon>Eupercaria</taxon>
        <taxon>Perciformes</taxon>
        <taxon>Cottioidei</taxon>
        <taxon>Gasterosteales</taxon>
        <taxon>Gasterosteidae</taxon>
        <taxon>Gasterosteus</taxon>
    </lineage>
</organism>
<dbReference type="GO" id="GO:0009897">
    <property type="term" value="C:external side of plasma membrane"/>
    <property type="evidence" value="ECO:0007669"/>
    <property type="project" value="TreeGrafter"/>
</dbReference>
<evidence type="ECO:0000313" key="9">
    <source>
        <dbReference type="Ensembl" id="ENSGACP00000033187.1"/>
    </source>
</evidence>
<feature type="transmembrane region" description="Helical" evidence="7">
    <location>
        <begin position="12"/>
        <end position="35"/>
    </location>
</feature>
<evidence type="ECO:0000256" key="1">
    <source>
        <dbReference type="ARBA" id="ARBA00004370"/>
    </source>
</evidence>
<evidence type="ECO:0000256" key="3">
    <source>
        <dbReference type="ARBA" id="ARBA00023136"/>
    </source>
</evidence>
<dbReference type="FunFam" id="2.60.40.10:FF:000142">
    <property type="entry name" value="V-set domain-containing T-cell activation inhibitor 1"/>
    <property type="match status" value="1"/>
</dbReference>
<dbReference type="KEGG" id="gat:120833623"/>
<dbReference type="AlphaFoldDB" id="A0AAQ4P3F7"/>
<dbReference type="GeneTree" id="ENSGT00940000157300"/>
<name>A0AAQ4P3F7_GASAC</name>
<reference evidence="9 10" key="1">
    <citation type="journal article" date="2021" name="G3 (Bethesda)">
        <title>Improved contiguity of the threespine stickleback genome using long-read sequencing.</title>
        <authorList>
            <person name="Nath S."/>
            <person name="Shaw D.E."/>
            <person name="White M.A."/>
        </authorList>
    </citation>
    <scope>NUCLEOTIDE SEQUENCE [LARGE SCALE GENOMIC DNA]</scope>
    <source>
        <strain evidence="9 10">Lake Benthic</strain>
    </source>
</reference>
<keyword evidence="6" id="KW-0393">Immunoglobulin domain</keyword>
<evidence type="ECO:0000259" key="8">
    <source>
        <dbReference type="PROSITE" id="PS50835"/>
    </source>
</evidence>
<protein>
    <submittedName>
        <fullName evidence="9">V-set domain containing T cell activation inhibitor 1</fullName>
    </submittedName>
</protein>
<dbReference type="InterPro" id="IPR053896">
    <property type="entry name" value="BTN3A2-like_Ig-C"/>
</dbReference>
<dbReference type="SMART" id="SM00408">
    <property type="entry name" value="IGc2"/>
    <property type="match status" value="1"/>
</dbReference>
<sequence length="275" mass="29267">MRADMATIGQVIFCSMITLIVLFGAVIILILALSLSGQLSEVTSNNMAPVANLGDDALLSCYVDTKSPEAKFRDVSVTWEKAGLTVYRYRDGAPSLADQDPRFTGRAQLFPSALAAGNASLLLRGVRRSDGGEYTCSISSSGGGGTLTVNLKTAAFSAPTFKISGGVLVAEAPRWFPKPNVTWRDDDGGVLSGDTTVEENVGMFRVVSELRPVNVSDTYSCRIENELVISVSEATVAGPDRVTERTYFTFSAASSLQAATHLSITTSVLCIHHLT</sequence>
<dbReference type="PROSITE" id="PS50835">
    <property type="entry name" value="IG_LIKE"/>
    <property type="match status" value="1"/>
</dbReference>
<dbReference type="InterPro" id="IPR050504">
    <property type="entry name" value="IgSF_BTN/MOG"/>
</dbReference>
<dbReference type="GO" id="GO:0001817">
    <property type="term" value="P:regulation of cytokine production"/>
    <property type="evidence" value="ECO:0007669"/>
    <property type="project" value="TreeGrafter"/>
</dbReference>
<keyword evidence="7" id="KW-0812">Transmembrane</keyword>
<dbReference type="Pfam" id="PF07686">
    <property type="entry name" value="V-set"/>
    <property type="match status" value="1"/>
</dbReference>
<evidence type="ECO:0000313" key="10">
    <source>
        <dbReference type="Proteomes" id="UP000007635"/>
    </source>
</evidence>
<dbReference type="InterPro" id="IPR013783">
    <property type="entry name" value="Ig-like_fold"/>
</dbReference>
<keyword evidence="3 7" id="KW-0472">Membrane</keyword>
<proteinExistence type="predicted"/>
<evidence type="ECO:0000256" key="6">
    <source>
        <dbReference type="ARBA" id="ARBA00023319"/>
    </source>
</evidence>
<evidence type="ECO:0000256" key="7">
    <source>
        <dbReference type="SAM" id="Phobius"/>
    </source>
</evidence>
<dbReference type="GO" id="GO:0050852">
    <property type="term" value="P:T cell receptor signaling pathway"/>
    <property type="evidence" value="ECO:0007669"/>
    <property type="project" value="TreeGrafter"/>
</dbReference>
<dbReference type="Pfam" id="PF22705">
    <property type="entry name" value="C2-set_3"/>
    <property type="match status" value="1"/>
</dbReference>
<dbReference type="GO" id="GO:0050863">
    <property type="term" value="P:regulation of T cell activation"/>
    <property type="evidence" value="ECO:0007669"/>
    <property type="project" value="UniProtKB-ARBA"/>
</dbReference>
<evidence type="ECO:0000256" key="2">
    <source>
        <dbReference type="ARBA" id="ARBA00022729"/>
    </source>
</evidence>
<dbReference type="InterPro" id="IPR013106">
    <property type="entry name" value="Ig_V-set"/>
</dbReference>
<dbReference type="CTD" id="79679"/>
<comment type="subcellular location">
    <subcellularLocation>
        <location evidence="1">Membrane</location>
    </subcellularLocation>
</comment>
<dbReference type="InterPro" id="IPR036179">
    <property type="entry name" value="Ig-like_dom_sf"/>
</dbReference>
<dbReference type="PANTHER" id="PTHR24100">
    <property type="entry name" value="BUTYROPHILIN"/>
    <property type="match status" value="1"/>
</dbReference>
<keyword evidence="5" id="KW-0325">Glycoprotein</keyword>
<dbReference type="CDD" id="cd00096">
    <property type="entry name" value="Ig"/>
    <property type="match status" value="1"/>
</dbReference>
<evidence type="ECO:0000256" key="5">
    <source>
        <dbReference type="ARBA" id="ARBA00023180"/>
    </source>
</evidence>
<dbReference type="Gene3D" id="2.60.40.10">
    <property type="entry name" value="Immunoglobulins"/>
    <property type="match status" value="2"/>
</dbReference>
<dbReference type="Ensembl" id="ENSGACT00000048652.1">
    <property type="protein sequence ID" value="ENSGACP00000033187.1"/>
    <property type="gene ID" value="ENSGACG00000008295.2"/>
</dbReference>